<dbReference type="GO" id="GO:0006366">
    <property type="term" value="P:transcription by RNA polymerase II"/>
    <property type="evidence" value="ECO:0007669"/>
    <property type="project" value="InterPro"/>
</dbReference>
<feature type="domain" description="Nuclear speckle splicing regulatory protein 1 N-terminal" evidence="12">
    <location>
        <begin position="69"/>
        <end position="118"/>
    </location>
</feature>
<keyword evidence="10" id="KW-0539">Nucleus</keyword>
<feature type="compositionally biased region" description="Polar residues" evidence="11">
    <location>
        <begin position="402"/>
        <end position="414"/>
    </location>
</feature>
<comment type="subcellular location">
    <subcellularLocation>
        <location evidence="1">Nucleus</location>
    </subcellularLocation>
</comment>
<dbReference type="EnsemblMetazoa" id="GMOY009546-RA">
    <property type="protein sequence ID" value="GMOY009546-PA"/>
    <property type="gene ID" value="GMOY009546"/>
</dbReference>
<feature type="region of interest" description="Disordered" evidence="11">
    <location>
        <begin position="209"/>
        <end position="263"/>
    </location>
</feature>
<dbReference type="PROSITE" id="PS00115">
    <property type="entry name" value="RNA_POL_II_REPEAT"/>
    <property type="match status" value="1"/>
</dbReference>
<evidence type="ECO:0000256" key="5">
    <source>
        <dbReference type="ARBA" id="ARBA00022737"/>
    </source>
</evidence>
<keyword evidence="3" id="KW-0597">Phosphoprotein</keyword>
<dbReference type="GO" id="GO:0005634">
    <property type="term" value="C:nucleus"/>
    <property type="evidence" value="ECO:0007669"/>
    <property type="project" value="UniProtKB-SubCell"/>
</dbReference>
<protein>
    <recommendedName>
        <fullName evidence="12">Nuclear speckle splicing regulatory protein 1 N-terminal domain-containing protein</fullName>
    </recommendedName>
</protein>
<sequence>MSKQYGLILPNQQKNAALTKEVMKPSIFDESSSSESQDDCGSPPKLRKNNPAIGPSGPSAMERQIAPVQKNGLAEDPTIFQHDELYDDMENKRTEEQPAKSRESKQAKYITKLTENAEIAPTFSHLNTSSDHTPNCFSNSPSSPTHSPISPTLLPASPTHSPIHSPTSPLYTPTSPIYSPTSPNYSPCSPTIRYGLILPNQQKNAALTKEVMKPSIFDESSSSESQDDRGSPPKLRKNNPAIGPSGPSAMERRIARSVQKKALAEDPTIFQYDELYDDMENKRTEEQLAKSREPKQAKYITKLIESAEKRKLEHELRIERQVQKEREAEGEKFKDKESFVTTTYRKKLEEMRKLEEQSKRDDYLENVGDVTKQKDLDGFYRHLYEQKLGTDKPIKKLELEPQETTSYDTSTEQISYKPIKSAKAAPNRAYRKRKCSDEDEKVGGDENGRKKGKGHLTNNIDADSDFSIDDSSSDTCSGEDEATEKKVSPQQVKKNDKLMLTPANKIALNFESLKQVDDGNSTAKETNQSDEKAKAEIKIPVTLKPKRDKSEIWSKRTVGPVFEEAVRRYYERKAARGAA</sequence>
<keyword evidence="7" id="KW-0175">Coiled coil</keyword>
<feature type="compositionally biased region" description="Low complexity" evidence="11">
    <location>
        <begin position="140"/>
        <end position="185"/>
    </location>
</feature>
<evidence type="ECO:0000256" key="1">
    <source>
        <dbReference type="ARBA" id="ARBA00004123"/>
    </source>
</evidence>
<comment type="similarity">
    <text evidence="2">Belongs to the NSRP1 family.</text>
</comment>
<reference evidence="13" key="1">
    <citation type="submission" date="2020-05" db="UniProtKB">
        <authorList>
            <consortium name="EnsemblMetazoa"/>
        </authorList>
    </citation>
    <scope>IDENTIFICATION</scope>
    <source>
        <strain evidence="13">Yale</strain>
    </source>
</reference>
<evidence type="ECO:0000256" key="7">
    <source>
        <dbReference type="ARBA" id="ARBA00023054"/>
    </source>
</evidence>
<dbReference type="GO" id="GO:0046872">
    <property type="term" value="F:metal ion binding"/>
    <property type="evidence" value="ECO:0007669"/>
    <property type="project" value="UniProtKB-KW"/>
</dbReference>
<keyword evidence="4" id="KW-0479">Metal-binding</keyword>
<name>A0A1B0G8A7_GLOMM</name>
<evidence type="ECO:0000256" key="4">
    <source>
        <dbReference type="ARBA" id="ARBA00022723"/>
    </source>
</evidence>
<feature type="compositionally biased region" description="Basic and acidic residues" evidence="11">
    <location>
        <begin position="483"/>
        <end position="497"/>
    </location>
</feature>
<keyword evidence="14" id="KW-1185">Reference proteome</keyword>
<feature type="region of interest" description="Disordered" evidence="11">
    <location>
        <begin position="121"/>
        <end position="185"/>
    </location>
</feature>
<feature type="compositionally biased region" description="Basic and acidic residues" evidence="11">
    <location>
        <begin position="390"/>
        <end position="399"/>
    </location>
</feature>
<dbReference type="STRING" id="37546.A0A1B0G8A7"/>
<evidence type="ECO:0000259" key="12">
    <source>
        <dbReference type="Pfam" id="PF09745"/>
    </source>
</evidence>
<dbReference type="PANTHER" id="PTHR31938:SF4">
    <property type="entry name" value="NUCLEAR SPECKLE SPLICING REGULATORY PROTEIN 1"/>
    <property type="match status" value="1"/>
</dbReference>
<dbReference type="Pfam" id="PF09745">
    <property type="entry name" value="NSRP1_N"/>
    <property type="match status" value="2"/>
</dbReference>
<evidence type="ECO:0000313" key="13">
    <source>
        <dbReference type="EnsemblMetazoa" id="GMOY009546-PA"/>
    </source>
</evidence>
<dbReference type="InterPro" id="IPR042816">
    <property type="entry name" value="Nsrp1"/>
</dbReference>
<accession>A0A1B0G8A7</accession>
<evidence type="ECO:0000256" key="8">
    <source>
        <dbReference type="ARBA" id="ARBA00023125"/>
    </source>
</evidence>
<feature type="domain" description="Nuclear speckle splicing regulatory protein 1 N-terminal" evidence="12">
    <location>
        <begin position="257"/>
        <end position="373"/>
    </location>
</feature>
<evidence type="ECO:0000256" key="3">
    <source>
        <dbReference type="ARBA" id="ARBA00022553"/>
    </source>
</evidence>
<evidence type="ECO:0000256" key="10">
    <source>
        <dbReference type="ARBA" id="ARBA00023242"/>
    </source>
</evidence>
<feature type="region of interest" description="Disordered" evidence="11">
    <location>
        <begin position="390"/>
        <end position="498"/>
    </location>
</feature>
<dbReference type="GO" id="GO:0000381">
    <property type="term" value="P:regulation of alternative mRNA splicing, via spliceosome"/>
    <property type="evidence" value="ECO:0007669"/>
    <property type="project" value="InterPro"/>
</dbReference>
<evidence type="ECO:0000256" key="2">
    <source>
        <dbReference type="ARBA" id="ARBA00010126"/>
    </source>
</evidence>
<evidence type="ECO:0000256" key="6">
    <source>
        <dbReference type="ARBA" id="ARBA00022833"/>
    </source>
</evidence>
<evidence type="ECO:0000313" key="14">
    <source>
        <dbReference type="Proteomes" id="UP000092444"/>
    </source>
</evidence>
<feature type="compositionally biased region" description="Acidic residues" evidence="11">
    <location>
        <begin position="462"/>
        <end position="482"/>
    </location>
</feature>
<feature type="compositionally biased region" description="Basic and acidic residues" evidence="11">
    <location>
        <begin position="81"/>
        <end position="106"/>
    </location>
</feature>
<dbReference type="PANTHER" id="PTHR31938">
    <property type="entry name" value="NUCLEAR SPECKLE SPLICING REGULATORY PROTEIN 1"/>
    <property type="match status" value="1"/>
</dbReference>
<dbReference type="InterPro" id="IPR018612">
    <property type="entry name" value="NSRP1_N"/>
</dbReference>
<dbReference type="PhylomeDB" id="A0A1B0G8A7"/>
<dbReference type="EMBL" id="CCAG010000225">
    <property type="status" value="NOT_ANNOTATED_CDS"/>
    <property type="molecule type" value="Genomic_DNA"/>
</dbReference>
<keyword evidence="6" id="KW-0862">Zinc</keyword>
<feature type="compositionally biased region" description="Polar residues" evidence="11">
    <location>
        <begin position="124"/>
        <end position="139"/>
    </location>
</feature>
<dbReference type="GO" id="GO:0003677">
    <property type="term" value="F:DNA binding"/>
    <property type="evidence" value="ECO:0007669"/>
    <property type="project" value="UniProtKB-KW"/>
</dbReference>
<keyword evidence="8" id="KW-0238">DNA-binding</keyword>
<evidence type="ECO:0000256" key="11">
    <source>
        <dbReference type="SAM" id="MobiDB-lite"/>
    </source>
</evidence>
<dbReference type="InterPro" id="IPR000684">
    <property type="entry name" value="RNA_pol_II_repeat_euk"/>
</dbReference>
<dbReference type="Proteomes" id="UP000092444">
    <property type="component" value="Unassembled WGS sequence"/>
</dbReference>
<keyword evidence="9" id="KW-0804">Transcription</keyword>
<dbReference type="AlphaFoldDB" id="A0A1B0G8A7"/>
<keyword evidence="5" id="KW-0677">Repeat</keyword>
<organism evidence="13 14">
    <name type="scientific">Glossina morsitans morsitans</name>
    <name type="common">Savannah tsetse fly</name>
    <dbReference type="NCBI Taxonomy" id="37546"/>
    <lineage>
        <taxon>Eukaryota</taxon>
        <taxon>Metazoa</taxon>
        <taxon>Ecdysozoa</taxon>
        <taxon>Arthropoda</taxon>
        <taxon>Hexapoda</taxon>
        <taxon>Insecta</taxon>
        <taxon>Pterygota</taxon>
        <taxon>Neoptera</taxon>
        <taxon>Endopterygota</taxon>
        <taxon>Diptera</taxon>
        <taxon>Brachycera</taxon>
        <taxon>Muscomorpha</taxon>
        <taxon>Hippoboscoidea</taxon>
        <taxon>Glossinidae</taxon>
        <taxon>Glossina</taxon>
    </lineage>
</organism>
<evidence type="ECO:0000256" key="9">
    <source>
        <dbReference type="ARBA" id="ARBA00023163"/>
    </source>
</evidence>
<proteinExistence type="inferred from homology"/>
<feature type="region of interest" description="Disordered" evidence="11">
    <location>
        <begin position="23"/>
        <end position="108"/>
    </location>
</feature>
<dbReference type="VEuPathDB" id="VectorBase:GMOY009546"/>